<dbReference type="RefSeq" id="WP_218038278.1">
    <property type="nucleotide sequence ID" value="NZ_BAAAHM010000022.1"/>
</dbReference>
<keyword evidence="2" id="KW-1185">Reference proteome</keyword>
<dbReference type="GO" id="GO:0003676">
    <property type="term" value="F:nucleic acid binding"/>
    <property type="evidence" value="ECO:0007669"/>
    <property type="project" value="InterPro"/>
</dbReference>
<evidence type="ECO:0008006" key="3">
    <source>
        <dbReference type="Google" id="ProtNLM"/>
    </source>
</evidence>
<dbReference type="InterPro" id="IPR036397">
    <property type="entry name" value="RNaseH_sf"/>
</dbReference>
<reference evidence="1 2" key="1">
    <citation type="submission" date="2019-10" db="EMBL/GenBank/DDBJ databases">
        <title>Whole genome shotgun sequence of Acrocarpospora pleiomorpha NBRC 16267.</title>
        <authorList>
            <person name="Ichikawa N."/>
            <person name="Kimura A."/>
            <person name="Kitahashi Y."/>
            <person name="Komaki H."/>
            <person name="Oguchi A."/>
        </authorList>
    </citation>
    <scope>NUCLEOTIDE SEQUENCE [LARGE SCALE GENOMIC DNA]</scope>
    <source>
        <strain evidence="1 2">NBRC 16267</strain>
    </source>
</reference>
<protein>
    <recommendedName>
        <fullName evidence="3">Integrase catalytic domain-containing protein</fullName>
    </recommendedName>
</protein>
<gene>
    <name evidence="1" type="ORF">Aple_025070</name>
</gene>
<dbReference type="InterPro" id="IPR012337">
    <property type="entry name" value="RNaseH-like_sf"/>
</dbReference>
<sequence>MAGFLIHDRDTKFTTAFDAVLVDAGVKVIRTGIRIPRMNSIMERWIQTCRHELLDHLLIWNQRHVLHALREFETFHQTASRTRPCSLMTWINDASGERMLGDLIK</sequence>
<evidence type="ECO:0000313" key="2">
    <source>
        <dbReference type="Proteomes" id="UP000377595"/>
    </source>
</evidence>
<dbReference type="Proteomes" id="UP000377595">
    <property type="component" value="Unassembled WGS sequence"/>
</dbReference>
<name>A0A5M3XIV0_9ACTN</name>
<proteinExistence type="predicted"/>
<evidence type="ECO:0000313" key="1">
    <source>
        <dbReference type="EMBL" id="GES19611.1"/>
    </source>
</evidence>
<dbReference type="Gene3D" id="3.30.420.10">
    <property type="entry name" value="Ribonuclease H-like superfamily/Ribonuclease H"/>
    <property type="match status" value="1"/>
</dbReference>
<comment type="caution">
    <text evidence="1">The sequence shown here is derived from an EMBL/GenBank/DDBJ whole genome shotgun (WGS) entry which is preliminary data.</text>
</comment>
<dbReference type="EMBL" id="BLAF01000012">
    <property type="protein sequence ID" value="GES19611.1"/>
    <property type="molecule type" value="Genomic_DNA"/>
</dbReference>
<accession>A0A5M3XIV0</accession>
<dbReference type="AlphaFoldDB" id="A0A5M3XIV0"/>
<dbReference type="SUPFAM" id="SSF53098">
    <property type="entry name" value="Ribonuclease H-like"/>
    <property type="match status" value="1"/>
</dbReference>
<organism evidence="1 2">
    <name type="scientific">Acrocarpospora pleiomorpha</name>
    <dbReference type="NCBI Taxonomy" id="90975"/>
    <lineage>
        <taxon>Bacteria</taxon>
        <taxon>Bacillati</taxon>
        <taxon>Actinomycetota</taxon>
        <taxon>Actinomycetes</taxon>
        <taxon>Streptosporangiales</taxon>
        <taxon>Streptosporangiaceae</taxon>
        <taxon>Acrocarpospora</taxon>
    </lineage>
</organism>